<evidence type="ECO:0000259" key="4">
    <source>
        <dbReference type="Pfam" id="PF12053"/>
    </source>
</evidence>
<dbReference type="AlphaFoldDB" id="A0AAY4C191"/>
<dbReference type="GeneTree" id="ENSGT01030000235117"/>
<keyword evidence="1" id="KW-0132">Cell division</keyword>
<dbReference type="Gene3D" id="3.10.20.90">
    <property type="entry name" value="Phosphatidylinositol 3-kinase Catalytic Subunit, Chain A, domain 1"/>
    <property type="match status" value="1"/>
</dbReference>
<evidence type="ECO:0000256" key="2">
    <source>
        <dbReference type="ARBA" id="ARBA00022737"/>
    </source>
</evidence>
<dbReference type="GO" id="GO:0051660">
    <property type="term" value="P:establishment of centrosome localization"/>
    <property type="evidence" value="ECO:0007669"/>
    <property type="project" value="TreeGrafter"/>
</dbReference>
<dbReference type="Ensembl" id="ENSDCDT00010033309.1">
    <property type="protein sequence ID" value="ENSDCDP00010026848.1"/>
    <property type="gene ID" value="ENSDCDG00010017099.1"/>
</dbReference>
<evidence type="ECO:0000256" key="1">
    <source>
        <dbReference type="ARBA" id="ARBA00022618"/>
    </source>
</evidence>
<dbReference type="InterPro" id="IPR021922">
    <property type="entry name" value="Par3/HAL_N"/>
</dbReference>
<keyword evidence="3" id="KW-0131">Cell cycle</keyword>
<sequence>MKVTVNFGRTRVVVPCKDGWLVRDLIQQATQRYRKIADQVNISLSASF</sequence>
<dbReference type="GO" id="GO:0045197">
    <property type="term" value="P:establishment or maintenance of epithelial cell apical/basal polarity"/>
    <property type="evidence" value="ECO:0007669"/>
    <property type="project" value="TreeGrafter"/>
</dbReference>
<name>A0AAY4C191_9TELE</name>
<reference evidence="5" key="3">
    <citation type="submission" date="2025-09" db="UniProtKB">
        <authorList>
            <consortium name="Ensembl"/>
        </authorList>
    </citation>
    <scope>IDENTIFICATION</scope>
</reference>
<keyword evidence="2" id="KW-0677">Repeat</keyword>
<dbReference type="GO" id="GO:0051301">
    <property type="term" value="P:cell division"/>
    <property type="evidence" value="ECO:0007669"/>
    <property type="project" value="UniProtKB-KW"/>
</dbReference>
<dbReference type="GO" id="GO:0005912">
    <property type="term" value="C:adherens junction"/>
    <property type="evidence" value="ECO:0007669"/>
    <property type="project" value="TreeGrafter"/>
</dbReference>
<protein>
    <recommendedName>
        <fullName evidence="4">Par3/HAL N-terminal domain-containing protein</fullName>
    </recommendedName>
</protein>
<dbReference type="GO" id="GO:0043296">
    <property type="term" value="C:apical junction complex"/>
    <property type="evidence" value="ECO:0007669"/>
    <property type="project" value="TreeGrafter"/>
</dbReference>
<proteinExistence type="predicted"/>
<reference evidence="5" key="2">
    <citation type="submission" date="2025-08" db="UniProtKB">
        <authorList>
            <consortium name="Ensembl"/>
        </authorList>
    </citation>
    <scope>IDENTIFICATION</scope>
</reference>
<dbReference type="GO" id="GO:0000226">
    <property type="term" value="P:microtubule cytoskeleton organization"/>
    <property type="evidence" value="ECO:0007669"/>
    <property type="project" value="TreeGrafter"/>
</dbReference>
<keyword evidence="6" id="KW-1185">Reference proteome</keyword>
<dbReference type="GO" id="GO:0035091">
    <property type="term" value="F:phosphatidylinositol binding"/>
    <property type="evidence" value="ECO:0007669"/>
    <property type="project" value="TreeGrafter"/>
</dbReference>
<dbReference type="InterPro" id="IPR052213">
    <property type="entry name" value="PAR3"/>
</dbReference>
<dbReference type="GO" id="GO:0030010">
    <property type="term" value="P:establishment of cell polarity"/>
    <property type="evidence" value="ECO:0007669"/>
    <property type="project" value="TreeGrafter"/>
</dbReference>
<dbReference type="PANTHER" id="PTHR16484:SF4">
    <property type="entry name" value="PARTITIONING DEFECTIVE 3 HOMOLOG B"/>
    <property type="match status" value="1"/>
</dbReference>
<dbReference type="GO" id="GO:0008104">
    <property type="term" value="P:intracellular protein localization"/>
    <property type="evidence" value="ECO:0007669"/>
    <property type="project" value="TreeGrafter"/>
</dbReference>
<dbReference type="Pfam" id="PF12053">
    <property type="entry name" value="Par3_HAL_N_term"/>
    <property type="match status" value="1"/>
</dbReference>
<evidence type="ECO:0000256" key="3">
    <source>
        <dbReference type="ARBA" id="ARBA00023306"/>
    </source>
</evidence>
<feature type="domain" description="Par3/HAL N-terminal" evidence="4">
    <location>
        <begin position="1"/>
        <end position="39"/>
    </location>
</feature>
<dbReference type="GO" id="GO:0016324">
    <property type="term" value="C:apical plasma membrane"/>
    <property type="evidence" value="ECO:0007669"/>
    <property type="project" value="TreeGrafter"/>
</dbReference>
<dbReference type="PANTHER" id="PTHR16484">
    <property type="entry name" value="PARTITIONING DEFECTIVE 3 RELATED"/>
    <property type="match status" value="1"/>
</dbReference>
<dbReference type="Proteomes" id="UP000694580">
    <property type="component" value="Chromosome 5"/>
</dbReference>
<organism evidence="5 6">
    <name type="scientific">Denticeps clupeoides</name>
    <name type="common">denticle herring</name>
    <dbReference type="NCBI Taxonomy" id="299321"/>
    <lineage>
        <taxon>Eukaryota</taxon>
        <taxon>Metazoa</taxon>
        <taxon>Chordata</taxon>
        <taxon>Craniata</taxon>
        <taxon>Vertebrata</taxon>
        <taxon>Euteleostomi</taxon>
        <taxon>Actinopterygii</taxon>
        <taxon>Neopterygii</taxon>
        <taxon>Teleostei</taxon>
        <taxon>Clupei</taxon>
        <taxon>Clupeiformes</taxon>
        <taxon>Denticipitoidei</taxon>
        <taxon>Denticipitidae</taxon>
        <taxon>Denticeps</taxon>
    </lineage>
</organism>
<evidence type="ECO:0000313" key="5">
    <source>
        <dbReference type="Ensembl" id="ENSDCDP00010026848.1"/>
    </source>
</evidence>
<dbReference type="GO" id="GO:0007155">
    <property type="term" value="P:cell adhesion"/>
    <property type="evidence" value="ECO:0007669"/>
    <property type="project" value="TreeGrafter"/>
</dbReference>
<dbReference type="GO" id="GO:0005938">
    <property type="term" value="C:cell cortex"/>
    <property type="evidence" value="ECO:0007669"/>
    <property type="project" value="TreeGrafter"/>
</dbReference>
<reference evidence="5 6" key="1">
    <citation type="submission" date="2020-06" db="EMBL/GenBank/DDBJ databases">
        <authorList>
            <consortium name="Wellcome Sanger Institute Data Sharing"/>
        </authorList>
    </citation>
    <scope>NUCLEOTIDE SEQUENCE [LARGE SCALE GENOMIC DNA]</scope>
</reference>
<accession>A0AAY4C191</accession>
<evidence type="ECO:0000313" key="6">
    <source>
        <dbReference type="Proteomes" id="UP000694580"/>
    </source>
</evidence>